<dbReference type="PANTHER" id="PTHR10434:SF11">
    <property type="entry name" value="1-ACYL-SN-GLYCEROL-3-PHOSPHATE ACYLTRANSFERASE"/>
    <property type="match status" value="1"/>
</dbReference>
<evidence type="ECO:0000259" key="5">
    <source>
        <dbReference type="SMART" id="SM00563"/>
    </source>
</evidence>
<accession>A0ABR9F255</accession>
<dbReference type="SMART" id="SM00563">
    <property type="entry name" value="PlsC"/>
    <property type="match status" value="1"/>
</dbReference>
<dbReference type="SUPFAM" id="SSF69593">
    <property type="entry name" value="Glycerol-3-phosphate (1)-acyltransferase"/>
    <property type="match status" value="1"/>
</dbReference>
<keyword evidence="4" id="KW-0472">Membrane</keyword>
<keyword evidence="4" id="KW-1133">Transmembrane helix</keyword>
<dbReference type="Pfam" id="PF01553">
    <property type="entry name" value="Acyltransferase"/>
    <property type="match status" value="1"/>
</dbReference>
<keyword evidence="2" id="KW-0808">Transferase</keyword>
<evidence type="ECO:0000313" key="6">
    <source>
        <dbReference type="EMBL" id="MBE0400419.1"/>
    </source>
</evidence>
<evidence type="ECO:0000256" key="2">
    <source>
        <dbReference type="ARBA" id="ARBA00022679"/>
    </source>
</evidence>
<dbReference type="EMBL" id="RRZD01000008">
    <property type="protein sequence ID" value="MBE0400419.1"/>
    <property type="molecule type" value="Genomic_DNA"/>
</dbReference>
<sequence>MKRWLKILSFMLVVRPLIIIVIGLNVYQRERLPKQGPHVIIANHNSHLDTLVLMSLFPWSQLHRVRPVAAADYFLSNRWLAWFSTNVLDIIPVHRDGSAERKDLLADCQTALKAGDILILFPEGSRGKPESMQPMKKGVYHMLKETPEIGVTPVLLRGLGRALPKGEALLVPRNCDVAVGDSIYADQTAEGFMGAVDEAFVELKAQCQGSAWLDEGL</sequence>
<keyword evidence="3 6" id="KW-0012">Acyltransferase</keyword>
<comment type="caution">
    <text evidence="6">The sequence shown here is derived from an EMBL/GenBank/DDBJ whole genome shotgun (WGS) entry which is preliminary data.</text>
</comment>
<dbReference type="RefSeq" id="WP_096280163.1">
    <property type="nucleotide sequence ID" value="NZ_CBCSBM010000006.1"/>
</dbReference>
<evidence type="ECO:0000256" key="4">
    <source>
        <dbReference type="SAM" id="Phobius"/>
    </source>
</evidence>
<dbReference type="PANTHER" id="PTHR10434">
    <property type="entry name" value="1-ACYL-SN-GLYCEROL-3-PHOSPHATE ACYLTRANSFERASE"/>
    <property type="match status" value="1"/>
</dbReference>
<organism evidence="6 7">
    <name type="scientific">Halomonas casei</name>
    <dbReference type="NCBI Taxonomy" id="2742613"/>
    <lineage>
        <taxon>Bacteria</taxon>
        <taxon>Pseudomonadati</taxon>
        <taxon>Pseudomonadota</taxon>
        <taxon>Gammaproteobacteria</taxon>
        <taxon>Oceanospirillales</taxon>
        <taxon>Halomonadaceae</taxon>
        <taxon>Halomonas</taxon>
    </lineage>
</organism>
<dbReference type="CDD" id="cd07989">
    <property type="entry name" value="LPLAT_AGPAT-like"/>
    <property type="match status" value="1"/>
</dbReference>
<gene>
    <name evidence="6" type="ORF">EI168_09900</name>
</gene>
<comment type="pathway">
    <text evidence="1">Lipid metabolism.</text>
</comment>
<feature type="domain" description="Phospholipid/glycerol acyltransferase" evidence="5">
    <location>
        <begin position="38"/>
        <end position="159"/>
    </location>
</feature>
<evidence type="ECO:0000256" key="1">
    <source>
        <dbReference type="ARBA" id="ARBA00005189"/>
    </source>
</evidence>
<keyword evidence="7" id="KW-1185">Reference proteome</keyword>
<proteinExistence type="predicted"/>
<keyword evidence="4" id="KW-0812">Transmembrane</keyword>
<evidence type="ECO:0000313" key="7">
    <source>
        <dbReference type="Proteomes" id="UP001645039"/>
    </source>
</evidence>
<protein>
    <submittedName>
        <fullName evidence="6">1-acyl-sn-glycerol-3-phosphate acyltransferase</fullName>
    </submittedName>
</protein>
<dbReference type="InterPro" id="IPR002123">
    <property type="entry name" value="Plipid/glycerol_acylTrfase"/>
</dbReference>
<dbReference type="Proteomes" id="UP001645039">
    <property type="component" value="Unassembled WGS sequence"/>
</dbReference>
<name>A0ABR9F255_9GAMM</name>
<evidence type="ECO:0000256" key="3">
    <source>
        <dbReference type="ARBA" id="ARBA00023315"/>
    </source>
</evidence>
<dbReference type="GO" id="GO:0016746">
    <property type="term" value="F:acyltransferase activity"/>
    <property type="evidence" value="ECO:0007669"/>
    <property type="project" value="UniProtKB-KW"/>
</dbReference>
<reference evidence="6 7" key="1">
    <citation type="submission" date="2020-07" db="EMBL/GenBank/DDBJ databases">
        <title>Halophilic bacteria isolated from french cheeses.</title>
        <authorList>
            <person name="Kothe C.I."/>
            <person name="Farah-Kraiem B."/>
            <person name="Renault P."/>
            <person name="Dridi B."/>
        </authorList>
    </citation>
    <scope>NUCLEOTIDE SEQUENCE [LARGE SCALE GENOMIC DNA]</scope>
    <source>
        <strain evidence="6 7">FME1</strain>
    </source>
</reference>
<feature type="transmembrane region" description="Helical" evidence="4">
    <location>
        <begin position="7"/>
        <end position="27"/>
    </location>
</feature>